<organism evidence="1 2">
    <name type="scientific">Hyalomma asiaticum</name>
    <name type="common">Tick</name>
    <dbReference type="NCBI Taxonomy" id="266040"/>
    <lineage>
        <taxon>Eukaryota</taxon>
        <taxon>Metazoa</taxon>
        <taxon>Ecdysozoa</taxon>
        <taxon>Arthropoda</taxon>
        <taxon>Chelicerata</taxon>
        <taxon>Arachnida</taxon>
        <taxon>Acari</taxon>
        <taxon>Parasitiformes</taxon>
        <taxon>Ixodida</taxon>
        <taxon>Ixodoidea</taxon>
        <taxon>Ixodidae</taxon>
        <taxon>Hyalomminae</taxon>
        <taxon>Hyalomma</taxon>
    </lineage>
</organism>
<accession>A0ACB7SE08</accession>
<reference evidence="1" key="1">
    <citation type="submission" date="2020-05" db="EMBL/GenBank/DDBJ databases">
        <title>Large-scale comparative analyses of tick genomes elucidate their genetic diversity and vector capacities.</title>
        <authorList>
            <person name="Jia N."/>
            <person name="Wang J."/>
            <person name="Shi W."/>
            <person name="Du L."/>
            <person name="Sun Y."/>
            <person name="Zhan W."/>
            <person name="Jiang J."/>
            <person name="Wang Q."/>
            <person name="Zhang B."/>
            <person name="Ji P."/>
            <person name="Sakyi L.B."/>
            <person name="Cui X."/>
            <person name="Yuan T."/>
            <person name="Jiang B."/>
            <person name="Yang W."/>
            <person name="Lam T.T.-Y."/>
            <person name="Chang Q."/>
            <person name="Ding S."/>
            <person name="Wang X."/>
            <person name="Zhu J."/>
            <person name="Ruan X."/>
            <person name="Zhao L."/>
            <person name="Wei J."/>
            <person name="Que T."/>
            <person name="Du C."/>
            <person name="Cheng J."/>
            <person name="Dai P."/>
            <person name="Han X."/>
            <person name="Huang E."/>
            <person name="Gao Y."/>
            <person name="Liu J."/>
            <person name="Shao H."/>
            <person name="Ye R."/>
            <person name="Li L."/>
            <person name="Wei W."/>
            <person name="Wang X."/>
            <person name="Wang C."/>
            <person name="Yang T."/>
            <person name="Huo Q."/>
            <person name="Li W."/>
            <person name="Guo W."/>
            <person name="Chen H."/>
            <person name="Zhou L."/>
            <person name="Ni X."/>
            <person name="Tian J."/>
            <person name="Zhou Y."/>
            <person name="Sheng Y."/>
            <person name="Liu T."/>
            <person name="Pan Y."/>
            <person name="Xia L."/>
            <person name="Li J."/>
            <person name="Zhao F."/>
            <person name="Cao W."/>
        </authorList>
    </citation>
    <scope>NUCLEOTIDE SEQUENCE</scope>
    <source>
        <strain evidence="1">Hyas-2018</strain>
    </source>
</reference>
<evidence type="ECO:0000313" key="1">
    <source>
        <dbReference type="EMBL" id="KAH6931387.1"/>
    </source>
</evidence>
<gene>
    <name evidence="1" type="ORF">HPB50_024249</name>
</gene>
<keyword evidence="2" id="KW-1185">Reference proteome</keyword>
<protein>
    <submittedName>
        <fullName evidence="1">Uncharacterized protein</fullName>
    </submittedName>
</protein>
<dbReference type="EMBL" id="CM023485">
    <property type="protein sequence ID" value="KAH6931387.1"/>
    <property type="molecule type" value="Genomic_DNA"/>
</dbReference>
<evidence type="ECO:0000313" key="2">
    <source>
        <dbReference type="Proteomes" id="UP000821845"/>
    </source>
</evidence>
<sequence>MRNHGQSSAGHASTTIPQLYAAVGGKVSLPCNTSIPPGGDGVSLILWYHGDYGIPIYSLDARDQPLGKARHFPGQDLGTRAYLDVNSKPPTLNIDPVLESDAGEYRCRVDYSRQRTQHRNVNLTVIVPPKDAIIRDESGKPLHGVIGPYDEGAHLVLICDADGGRPAPAVTWWRGPELVDDKYALSPLDVVRNELVIKKLQRSDLLATYTCQASNTNLTLPRSSSVTINMNRRPAPAVTWWRGPELVDDKYALSPLDVVRNELVIKKLQRSDLLATYTCQASNTNLTLPRSSSVTINMNLRPLDVRITTLKRPLSAHRKVELSCQSTGGRPAPQLTWWLGKKKLSFARDNVSVGDNVTTSTVSFAPNTDDHGKYLACRADNPLLSSAGLEDGWTLNIQCECASLASLLGPVSASSFYC</sequence>
<dbReference type="Proteomes" id="UP000821845">
    <property type="component" value="Chromosome 5"/>
</dbReference>
<comment type="caution">
    <text evidence="1">The sequence shown here is derived from an EMBL/GenBank/DDBJ whole genome shotgun (WGS) entry which is preliminary data.</text>
</comment>
<name>A0ACB7SE08_HYAAI</name>
<proteinExistence type="predicted"/>